<evidence type="ECO:0000313" key="2">
    <source>
        <dbReference type="EMBL" id="KAK9712602.1"/>
    </source>
</evidence>
<dbReference type="InterPro" id="IPR000781">
    <property type="entry name" value="ERH"/>
</dbReference>
<accession>A0ABR2W0Q9</accession>
<proteinExistence type="inferred from homology"/>
<organism evidence="2 3">
    <name type="scientific">Basidiobolus ranarum</name>
    <dbReference type="NCBI Taxonomy" id="34480"/>
    <lineage>
        <taxon>Eukaryota</taxon>
        <taxon>Fungi</taxon>
        <taxon>Fungi incertae sedis</taxon>
        <taxon>Zoopagomycota</taxon>
        <taxon>Entomophthoromycotina</taxon>
        <taxon>Basidiobolomycetes</taxon>
        <taxon>Basidiobolales</taxon>
        <taxon>Basidiobolaceae</taxon>
        <taxon>Basidiobolus</taxon>
    </lineage>
</organism>
<keyword evidence="3" id="KW-1185">Reference proteome</keyword>
<evidence type="ECO:0008006" key="4">
    <source>
        <dbReference type="Google" id="ProtNLM"/>
    </source>
</evidence>
<dbReference type="EMBL" id="JASJQH010007208">
    <property type="protein sequence ID" value="KAK9712602.1"/>
    <property type="molecule type" value="Genomic_DNA"/>
</dbReference>
<name>A0ABR2W0Q9_9FUNG</name>
<dbReference type="InterPro" id="IPR035912">
    <property type="entry name" value="EHR_sf"/>
</dbReference>
<comment type="similarity">
    <text evidence="1">Belongs to the E(R) family.</text>
</comment>
<dbReference type="Proteomes" id="UP001479436">
    <property type="component" value="Unassembled WGS sequence"/>
</dbReference>
<dbReference type="SUPFAM" id="SSF143875">
    <property type="entry name" value="ERH-like"/>
    <property type="match status" value="1"/>
</dbReference>
<dbReference type="Gene3D" id="3.30.2260.10">
    <property type="entry name" value="Enhancer of rudimentary"/>
    <property type="match status" value="1"/>
</dbReference>
<dbReference type="Pfam" id="PF01133">
    <property type="entry name" value="ER"/>
    <property type="match status" value="1"/>
</dbReference>
<comment type="caution">
    <text evidence="2">The sequence shown here is derived from an EMBL/GenBank/DDBJ whole genome shotgun (WGS) entry which is preliminary data.</text>
</comment>
<dbReference type="PANTHER" id="PTHR12373">
    <property type="entry name" value="ENHANCER OF RUDIMENTARY ERH"/>
    <property type="match status" value="1"/>
</dbReference>
<sequence length="102" mass="12088">MHTILLIQKSNDIKTRTFADHETVGLAVEAIIKMYENRLKSMNPNTPHINYHIDDLNKFVDMHNELAAMVYDDRIKAYIPHDKTWIKMKIHNHLKQLARTQH</sequence>
<gene>
    <name evidence="2" type="ORF">K7432_007045</name>
</gene>
<evidence type="ECO:0000256" key="1">
    <source>
        <dbReference type="ARBA" id="ARBA00007491"/>
    </source>
</evidence>
<protein>
    <recommendedName>
        <fullName evidence="4">Enhancer of rudimentary homolog</fullName>
    </recommendedName>
</protein>
<dbReference type="PANTHER" id="PTHR12373:SF0">
    <property type="entry name" value="ENHANCER OF RUDIMENTARY HOMOLOG"/>
    <property type="match status" value="1"/>
</dbReference>
<evidence type="ECO:0000313" key="3">
    <source>
        <dbReference type="Proteomes" id="UP001479436"/>
    </source>
</evidence>
<reference evidence="2 3" key="1">
    <citation type="submission" date="2023-04" db="EMBL/GenBank/DDBJ databases">
        <title>Genome of Basidiobolus ranarum AG-B5.</title>
        <authorList>
            <person name="Stajich J.E."/>
            <person name="Carter-House D."/>
            <person name="Gryganskyi A."/>
        </authorList>
    </citation>
    <scope>NUCLEOTIDE SEQUENCE [LARGE SCALE GENOMIC DNA]</scope>
    <source>
        <strain evidence="2 3">AG-B5</strain>
    </source>
</reference>